<evidence type="ECO:0000313" key="4">
    <source>
        <dbReference type="Proteomes" id="UP001500279"/>
    </source>
</evidence>
<sequence length="281" mass="30839">MSAVLNEAPGLQVDFDPLEGLAVNTPPRQHFWWDESALPARNVAQERRHRQEKLAITFRLFARQGFDVGLAGHVTARDPALPDHFWVNPFGLHFSRIRVSDLLLVNSRGEIVVGRGPLNQAAFAIHAAIHEAHPQVIAAAHTHSLHGKAWSTLGRLLDPLTQDACVFYNDHALFDDFTGVVFEEDEGRRIAQAIGTRKALILKNHGILTAGPTVEAVAWWYIALENAARTQLLAEAAGTPQLISPEVAEHTHAQIGRATGARRAFDSLAAVLVEDEPEVLT</sequence>
<dbReference type="Gene3D" id="3.40.225.10">
    <property type="entry name" value="Class II aldolase/adducin N-terminal domain"/>
    <property type="match status" value="1"/>
</dbReference>
<dbReference type="PANTHER" id="PTHR10672">
    <property type="entry name" value="ADDUCIN"/>
    <property type="match status" value="1"/>
</dbReference>
<keyword evidence="4" id="KW-1185">Reference proteome</keyword>
<dbReference type="RefSeq" id="WP_231012506.1">
    <property type="nucleotide sequence ID" value="NZ_BAAAEW010000052.1"/>
</dbReference>
<dbReference type="InterPro" id="IPR001303">
    <property type="entry name" value="Aldolase_II/adducin_N"/>
</dbReference>
<evidence type="ECO:0000313" key="3">
    <source>
        <dbReference type="EMBL" id="GAA0770598.1"/>
    </source>
</evidence>
<dbReference type="Proteomes" id="UP001500279">
    <property type="component" value="Unassembled WGS sequence"/>
</dbReference>
<evidence type="ECO:0000256" key="1">
    <source>
        <dbReference type="ARBA" id="ARBA00037961"/>
    </source>
</evidence>
<reference evidence="3 4" key="1">
    <citation type="journal article" date="2019" name="Int. J. Syst. Evol. Microbiol.">
        <title>The Global Catalogue of Microorganisms (GCM) 10K type strain sequencing project: providing services to taxonomists for standard genome sequencing and annotation.</title>
        <authorList>
            <consortium name="The Broad Institute Genomics Platform"/>
            <consortium name="The Broad Institute Genome Sequencing Center for Infectious Disease"/>
            <person name="Wu L."/>
            <person name="Ma J."/>
        </authorList>
    </citation>
    <scope>NUCLEOTIDE SEQUENCE [LARGE SCALE GENOMIC DNA]</scope>
    <source>
        <strain evidence="3 4">JCM 15503</strain>
    </source>
</reference>
<proteinExistence type="inferred from homology"/>
<comment type="similarity">
    <text evidence="1">Belongs to the aldolase class II family.</text>
</comment>
<dbReference type="InterPro" id="IPR036409">
    <property type="entry name" value="Aldolase_II/adducin_N_sf"/>
</dbReference>
<accession>A0ABN1KLR4</accession>
<comment type="caution">
    <text evidence="3">The sequence shown here is derived from an EMBL/GenBank/DDBJ whole genome shotgun (WGS) entry which is preliminary data.</text>
</comment>
<dbReference type="PANTHER" id="PTHR10672:SF3">
    <property type="entry name" value="PROTEIN HU-LI TAI SHAO"/>
    <property type="match status" value="1"/>
</dbReference>
<evidence type="ECO:0000259" key="2">
    <source>
        <dbReference type="SMART" id="SM01007"/>
    </source>
</evidence>
<protein>
    <submittedName>
        <fullName evidence="3">Class II aldolase/adducin family protein</fullName>
    </submittedName>
</protein>
<gene>
    <name evidence="3" type="ORF">GCM10009107_62420</name>
</gene>
<organism evidence="3 4">
    <name type="scientific">Ideonella azotifigens</name>
    <dbReference type="NCBI Taxonomy" id="513160"/>
    <lineage>
        <taxon>Bacteria</taxon>
        <taxon>Pseudomonadati</taxon>
        <taxon>Pseudomonadota</taxon>
        <taxon>Betaproteobacteria</taxon>
        <taxon>Burkholderiales</taxon>
        <taxon>Sphaerotilaceae</taxon>
        <taxon>Ideonella</taxon>
    </lineage>
</organism>
<dbReference type="InterPro" id="IPR051017">
    <property type="entry name" value="Aldolase-II_Adducin_sf"/>
</dbReference>
<dbReference type="SUPFAM" id="SSF53639">
    <property type="entry name" value="AraD/HMP-PK domain-like"/>
    <property type="match status" value="1"/>
</dbReference>
<dbReference type="SMART" id="SM01007">
    <property type="entry name" value="Aldolase_II"/>
    <property type="match status" value="1"/>
</dbReference>
<feature type="domain" description="Class II aldolase/adducin N-terminal" evidence="2">
    <location>
        <begin position="52"/>
        <end position="232"/>
    </location>
</feature>
<name>A0ABN1KLR4_9BURK</name>
<dbReference type="EMBL" id="BAAAEW010000052">
    <property type="protein sequence ID" value="GAA0770598.1"/>
    <property type="molecule type" value="Genomic_DNA"/>
</dbReference>
<dbReference type="Pfam" id="PF00596">
    <property type="entry name" value="Aldolase_II"/>
    <property type="match status" value="1"/>
</dbReference>
<dbReference type="NCBIfam" id="NF004855">
    <property type="entry name" value="PRK06208.1"/>
    <property type="match status" value="1"/>
</dbReference>